<keyword evidence="1" id="KW-0472">Membrane</keyword>
<dbReference type="RefSeq" id="WP_082237966.1">
    <property type="nucleotide sequence ID" value="NZ_CP118494.1"/>
</dbReference>
<feature type="transmembrane region" description="Helical" evidence="1">
    <location>
        <begin position="232"/>
        <end position="252"/>
    </location>
</feature>
<dbReference type="AlphaFoldDB" id="A0A0L6CQM4"/>
<proteinExistence type="predicted"/>
<sequence length="259" mass="27356">MVPALAVVGLFGISADVQASTIITSQTFDTDPPLSATQEAGKWYTDRFAPAGFESEVFMGDERLAHTISEGDGATGRPSSFSSGFYNTQGRKFDTPGATRLSIDMFIASEFEDAGRIGGIWGTGVDETDAITSFPIIEFSDNAFQVWDGAAFQSVGTPTGFAFGEFANLAIEIVMGGAEINFSVNDELLLTAFNGSGTKTFANAILQNINTTDGVNRTIYFDNFEATAAAPIPLPAAGWLLLSAMGGLGIAARRRRKAA</sequence>
<organism evidence="3 4">
    <name type="scientific">Roseovarius tolerans</name>
    <dbReference type="NCBI Taxonomy" id="74031"/>
    <lineage>
        <taxon>Bacteria</taxon>
        <taxon>Pseudomonadati</taxon>
        <taxon>Pseudomonadota</taxon>
        <taxon>Alphaproteobacteria</taxon>
        <taxon>Rhodobacterales</taxon>
        <taxon>Roseobacteraceae</taxon>
        <taxon>Roseovarius</taxon>
    </lineage>
</organism>
<gene>
    <name evidence="3" type="ORF">ROTO_34010</name>
</gene>
<dbReference type="OrthoDB" id="7865232at2"/>
<feature type="chain" id="PRO_5005562751" description="VPLPA-CTERM protein sorting domain-containing protein" evidence="2">
    <location>
        <begin position="20"/>
        <end position="259"/>
    </location>
</feature>
<reference evidence="4" key="1">
    <citation type="submission" date="2015-07" db="EMBL/GenBank/DDBJ databases">
        <title>Draft Genome Sequence of Roseovarius tolerans EL-164, a producer of N-Acylated Alanine Methyl Esters (NAMEs).</title>
        <authorList>
            <person name="Voget S."/>
            <person name="Bruns H."/>
            <person name="Wagner-Doebler I."/>
            <person name="Schulz S."/>
            <person name="Daniel R."/>
        </authorList>
    </citation>
    <scope>NUCLEOTIDE SEQUENCE [LARGE SCALE GENOMIC DNA]</scope>
    <source>
        <strain evidence="4">EL-164</strain>
    </source>
</reference>
<dbReference type="EMBL" id="LGVV01000073">
    <property type="protein sequence ID" value="KNX40052.1"/>
    <property type="molecule type" value="Genomic_DNA"/>
</dbReference>
<keyword evidence="2" id="KW-0732">Signal</keyword>
<protein>
    <recommendedName>
        <fullName evidence="5">VPLPA-CTERM protein sorting domain-containing protein</fullName>
    </recommendedName>
</protein>
<name>A0A0L6CQM4_9RHOB</name>
<evidence type="ECO:0000313" key="3">
    <source>
        <dbReference type="EMBL" id="KNX40052.1"/>
    </source>
</evidence>
<dbReference type="PATRIC" id="fig|74031.6.peg.3482"/>
<dbReference type="Proteomes" id="UP000037046">
    <property type="component" value="Unassembled WGS sequence"/>
</dbReference>
<dbReference type="NCBIfam" id="TIGR03370">
    <property type="entry name" value="VPLPA-CTERM"/>
    <property type="match status" value="1"/>
</dbReference>
<accession>A0A0L6CQM4</accession>
<evidence type="ECO:0008006" key="5">
    <source>
        <dbReference type="Google" id="ProtNLM"/>
    </source>
</evidence>
<evidence type="ECO:0000256" key="2">
    <source>
        <dbReference type="SAM" id="SignalP"/>
    </source>
</evidence>
<keyword evidence="1" id="KW-1133">Transmembrane helix</keyword>
<feature type="signal peptide" evidence="2">
    <location>
        <begin position="1"/>
        <end position="19"/>
    </location>
</feature>
<keyword evidence="4" id="KW-1185">Reference proteome</keyword>
<comment type="caution">
    <text evidence="3">The sequence shown here is derived from an EMBL/GenBank/DDBJ whole genome shotgun (WGS) entry which is preliminary data.</text>
</comment>
<evidence type="ECO:0000256" key="1">
    <source>
        <dbReference type="SAM" id="Phobius"/>
    </source>
</evidence>
<keyword evidence="1" id="KW-0812">Transmembrane</keyword>
<dbReference type="InterPro" id="IPR022472">
    <property type="entry name" value="VPLPA-CTERM"/>
</dbReference>
<evidence type="ECO:0000313" key="4">
    <source>
        <dbReference type="Proteomes" id="UP000037046"/>
    </source>
</evidence>